<evidence type="ECO:0000313" key="4">
    <source>
        <dbReference type="Proteomes" id="UP001174997"/>
    </source>
</evidence>
<accession>A0AA40DAP8</accession>
<evidence type="ECO:0000313" key="3">
    <source>
        <dbReference type="EMBL" id="KAK0666955.1"/>
    </source>
</evidence>
<dbReference type="PANTHER" id="PTHR39697:SF2">
    <property type="entry name" value="CYANOVIRIN-N DOMAIN-CONTAINING PROTEIN"/>
    <property type="match status" value="1"/>
</dbReference>
<keyword evidence="2" id="KW-0472">Membrane</keyword>
<feature type="compositionally biased region" description="Low complexity" evidence="1">
    <location>
        <begin position="43"/>
        <end position="62"/>
    </location>
</feature>
<keyword evidence="2" id="KW-0812">Transmembrane</keyword>
<name>A0AA40DAP8_9PEZI</name>
<protein>
    <submittedName>
        <fullName evidence="3">Uncharacterized protein</fullName>
    </submittedName>
</protein>
<feature type="transmembrane region" description="Helical" evidence="2">
    <location>
        <begin position="75"/>
        <end position="96"/>
    </location>
</feature>
<dbReference type="EMBL" id="JAULSY010000079">
    <property type="protein sequence ID" value="KAK0666955.1"/>
    <property type="molecule type" value="Genomic_DNA"/>
</dbReference>
<feature type="region of interest" description="Disordered" evidence="1">
    <location>
        <begin position="1"/>
        <end position="71"/>
    </location>
</feature>
<evidence type="ECO:0000256" key="1">
    <source>
        <dbReference type="SAM" id="MobiDB-lite"/>
    </source>
</evidence>
<reference evidence="3" key="1">
    <citation type="submission" date="2023-06" db="EMBL/GenBank/DDBJ databases">
        <title>Genome-scale phylogeny and comparative genomics of the fungal order Sordariales.</title>
        <authorList>
            <consortium name="Lawrence Berkeley National Laboratory"/>
            <person name="Hensen N."/>
            <person name="Bonometti L."/>
            <person name="Westerberg I."/>
            <person name="Brannstrom I.O."/>
            <person name="Guillou S."/>
            <person name="Cros-Aarteil S."/>
            <person name="Calhoun S."/>
            <person name="Haridas S."/>
            <person name="Kuo A."/>
            <person name="Mondo S."/>
            <person name="Pangilinan J."/>
            <person name="Riley R."/>
            <person name="Labutti K."/>
            <person name="Andreopoulos B."/>
            <person name="Lipzen A."/>
            <person name="Chen C."/>
            <person name="Yanf M."/>
            <person name="Daum C."/>
            <person name="Ng V."/>
            <person name="Clum A."/>
            <person name="Steindorff A."/>
            <person name="Ohm R."/>
            <person name="Martin F."/>
            <person name="Silar P."/>
            <person name="Natvig D."/>
            <person name="Lalanne C."/>
            <person name="Gautier V."/>
            <person name="Ament-Velasquez S.L."/>
            <person name="Kruys A."/>
            <person name="Hutchinson M.I."/>
            <person name="Powell A.J."/>
            <person name="Barry K."/>
            <person name="Miller A.N."/>
            <person name="Grigoriev I.V."/>
            <person name="Debuchy R."/>
            <person name="Gladieux P."/>
            <person name="Thoren M.H."/>
            <person name="Johannesson H."/>
        </authorList>
    </citation>
    <scope>NUCLEOTIDE SEQUENCE</scope>
    <source>
        <strain evidence="3">CBS 307.81</strain>
    </source>
</reference>
<evidence type="ECO:0000256" key="2">
    <source>
        <dbReference type="SAM" id="Phobius"/>
    </source>
</evidence>
<dbReference type="PANTHER" id="PTHR39697">
    <property type="entry name" value="RICIN B LECTIN DOMAIN-CONTAINING PROTEIN-RELATED"/>
    <property type="match status" value="1"/>
</dbReference>
<keyword evidence="4" id="KW-1185">Reference proteome</keyword>
<comment type="caution">
    <text evidence="3">The sequence shown here is derived from an EMBL/GenBank/DDBJ whole genome shotgun (WGS) entry which is preliminary data.</text>
</comment>
<sequence>MTQHQPLKINTHPPPSATSTEFGEDDNKNNNNNNELYDPPTPSSITISSPSAWTSSRAPSSPHQSKRWGTPYSSLTTTLASIIILIFSIITATIFFSKEQNLTSSSPPPLSSSGILSLPRWKEDAIPTPGKTYIITALRLPNNSRRRAMTEPPANPDQPHHRKAITLVNGQLELLELNIANLTSGCWNWKCVTKDGWLGFRNVASGTYLGHNGNLEVIARAPHHKAWEVFCARRVSYADEDENESGGGKEGVERAGYVLLLKHWETLRWLDVSVTLDAGREMQKWYLAGTENAAVWGFVEVGQHDG</sequence>
<gene>
    <name evidence="3" type="ORF">QBC41DRAFT_324776</name>
</gene>
<keyword evidence="2" id="KW-1133">Transmembrane helix</keyword>
<dbReference type="Proteomes" id="UP001174997">
    <property type="component" value="Unassembled WGS sequence"/>
</dbReference>
<dbReference type="AlphaFoldDB" id="A0AA40DAP8"/>
<proteinExistence type="predicted"/>
<organism evidence="3 4">
    <name type="scientific">Cercophora samala</name>
    <dbReference type="NCBI Taxonomy" id="330535"/>
    <lineage>
        <taxon>Eukaryota</taxon>
        <taxon>Fungi</taxon>
        <taxon>Dikarya</taxon>
        <taxon>Ascomycota</taxon>
        <taxon>Pezizomycotina</taxon>
        <taxon>Sordariomycetes</taxon>
        <taxon>Sordariomycetidae</taxon>
        <taxon>Sordariales</taxon>
        <taxon>Lasiosphaeriaceae</taxon>
        <taxon>Cercophora</taxon>
    </lineage>
</organism>